<dbReference type="CDD" id="cd09272">
    <property type="entry name" value="RNase_HI_RT_Ty1"/>
    <property type="match status" value="1"/>
</dbReference>
<organism evidence="2 3">
    <name type="scientific">Rubroshorea leprosula</name>
    <dbReference type="NCBI Taxonomy" id="152421"/>
    <lineage>
        <taxon>Eukaryota</taxon>
        <taxon>Viridiplantae</taxon>
        <taxon>Streptophyta</taxon>
        <taxon>Embryophyta</taxon>
        <taxon>Tracheophyta</taxon>
        <taxon>Spermatophyta</taxon>
        <taxon>Magnoliopsida</taxon>
        <taxon>eudicotyledons</taxon>
        <taxon>Gunneridae</taxon>
        <taxon>Pentapetalae</taxon>
        <taxon>rosids</taxon>
        <taxon>malvids</taxon>
        <taxon>Malvales</taxon>
        <taxon>Dipterocarpaceae</taxon>
        <taxon>Rubroshorea</taxon>
    </lineage>
</organism>
<dbReference type="InterPro" id="IPR013103">
    <property type="entry name" value="RVT_2"/>
</dbReference>
<comment type="caution">
    <text evidence="2">The sequence shown here is derived from an EMBL/GenBank/DDBJ whole genome shotgun (WGS) entry which is preliminary data.</text>
</comment>
<reference evidence="2 3" key="1">
    <citation type="journal article" date="2021" name="Commun. Biol.">
        <title>The genome of Shorea leprosula (Dipterocarpaceae) highlights the ecological relevance of drought in aseasonal tropical rainforests.</title>
        <authorList>
            <person name="Ng K.K.S."/>
            <person name="Kobayashi M.J."/>
            <person name="Fawcett J.A."/>
            <person name="Hatakeyama M."/>
            <person name="Paape T."/>
            <person name="Ng C.H."/>
            <person name="Ang C.C."/>
            <person name="Tnah L.H."/>
            <person name="Lee C.T."/>
            <person name="Nishiyama T."/>
            <person name="Sese J."/>
            <person name="O'Brien M.J."/>
            <person name="Copetti D."/>
            <person name="Mohd Noor M.I."/>
            <person name="Ong R.C."/>
            <person name="Putra M."/>
            <person name="Sireger I.Z."/>
            <person name="Indrioko S."/>
            <person name="Kosugi Y."/>
            <person name="Izuno A."/>
            <person name="Isagi Y."/>
            <person name="Lee S.L."/>
            <person name="Shimizu K.K."/>
        </authorList>
    </citation>
    <scope>NUCLEOTIDE SEQUENCE [LARGE SCALE GENOMIC DNA]</scope>
    <source>
        <strain evidence="2">214</strain>
    </source>
</reference>
<sequence>MVLLLNVDDMIITGDDISSIHDLKQFFSHKFEMKDLGVLSYFLGLEVTSSNDGYLLSQTKYASDLISKARLIDNKTASTPLEPNVRLTSIDGSPLADPTSYQQLVGSTMFHGLHFSTHSSLEFRAYSDADWAGGSNDRKSTSRYCLFLGDSLIFWRCKKQTIQSRSSTEAEYRALGDTTSELLNLR</sequence>
<evidence type="ECO:0000313" key="2">
    <source>
        <dbReference type="EMBL" id="GKV07939.1"/>
    </source>
</evidence>
<proteinExistence type="predicted"/>
<name>A0AAV5J018_9ROSI</name>
<dbReference type="Pfam" id="PF07727">
    <property type="entry name" value="RVT_2"/>
    <property type="match status" value="1"/>
</dbReference>
<evidence type="ECO:0000259" key="1">
    <source>
        <dbReference type="Pfam" id="PF07727"/>
    </source>
</evidence>
<gene>
    <name evidence="2" type="ORF">SLEP1_g19635</name>
</gene>
<dbReference type="PANTHER" id="PTHR11439">
    <property type="entry name" value="GAG-POL-RELATED RETROTRANSPOSON"/>
    <property type="match status" value="1"/>
</dbReference>
<feature type="domain" description="Reverse transcriptase Ty1/copia-type" evidence="1">
    <location>
        <begin position="3"/>
        <end position="82"/>
    </location>
</feature>
<evidence type="ECO:0000313" key="3">
    <source>
        <dbReference type="Proteomes" id="UP001054252"/>
    </source>
</evidence>
<keyword evidence="3" id="KW-1185">Reference proteome</keyword>
<dbReference type="AlphaFoldDB" id="A0AAV5J018"/>
<dbReference type="Proteomes" id="UP001054252">
    <property type="component" value="Unassembled WGS sequence"/>
</dbReference>
<dbReference type="EMBL" id="BPVZ01000028">
    <property type="protein sequence ID" value="GKV07939.1"/>
    <property type="molecule type" value="Genomic_DNA"/>
</dbReference>
<protein>
    <recommendedName>
        <fullName evidence="1">Reverse transcriptase Ty1/copia-type domain-containing protein</fullName>
    </recommendedName>
</protein>
<dbReference type="PANTHER" id="PTHR11439:SF461">
    <property type="entry name" value="OS10G0432200 PROTEIN"/>
    <property type="match status" value="1"/>
</dbReference>
<accession>A0AAV5J018</accession>